<reference evidence="2" key="1">
    <citation type="submission" date="2011-08" db="EMBL/GenBank/DDBJ databases">
        <authorList>
            <person name="Rombauts S."/>
        </authorList>
    </citation>
    <scope>NUCLEOTIDE SEQUENCE</scope>
    <source>
        <strain evidence="2">London</strain>
    </source>
</reference>
<keyword evidence="2" id="KW-1185">Reference proteome</keyword>
<dbReference type="EnsemblMetazoa" id="tetur12g01040.1">
    <property type="protein sequence ID" value="tetur12g01040.1"/>
    <property type="gene ID" value="tetur12g01040"/>
</dbReference>
<organism evidence="1 2">
    <name type="scientific">Tetranychus urticae</name>
    <name type="common">Two-spotted spider mite</name>
    <dbReference type="NCBI Taxonomy" id="32264"/>
    <lineage>
        <taxon>Eukaryota</taxon>
        <taxon>Metazoa</taxon>
        <taxon>Ecdysozoa</taxon>
        <taxon>Arthropoda</taxon>
        <taxon>Chelicerata</taxon>
        <taxon>Arachnida</taxon>
        <taxon>Acari</taxon>
        <taxon>Acariformes</taxon>
        <taxon>Trombidiformes</taxon>
        <taxon>Prostigmata</taxon>
        <taxon>Eleutherengona</taxon>
        <taxon>Raphignathae</taxon>
        <taxon>Tetranychoidea</taxon>
        <taxon>Tetranychidae</taxon>
        <taxon>Tetranychus</taxon>
    </lineage>
</organism>
<accession>T1KIE1</accession>
<dbReference type="Proteomes" id="UP000015104">
    <property type="component" value="Unassembled WGS sequence"/>
</dbReference>
<dbReference type="AlphaFoldDB" id="T1KIE1"/>
<protein>
    <submittedName>
        <fullName evidence="1">Uncharacterized protein</fullName>
    </submittedName>
</protein>
<evidence type="ECO:0000313" key="1">
    <source>
        <dbReference type="EnsemblMetazoa" id="tetur12g01040.1"/>
    </source>
</evidence>
<name>T1KIE1_TETUR</name>
<proteinExistence type="predicted"/>
<evidence type="ECO:0000313" key="2">
    <source>
        <dbReference type="Proteomes" id="UP000015104"/>
    </source>
</evidence>
<dbReference type="HOGENOM" id="CLU_3369070_0_0_1"/>
<sequence>MMKICICLGLFLTYFIEESILLLIGPKSSRFVSGK</sequence>
<reference evidence="1" key="2">
    <citation type="submission" date="2015-06" db="UniProtKB">
        <authorList>
            <consortium name="EnsemblMetazoa"/>
        </authorList>
    </citation>
    <scope>IDENTIFICATION</scope>
</reference>
<dbReference type="EMBL" id="CAEY01000112">
    <property type="status" value="NOT_ANNOTATED_CDS"/>
    <property type="molecule type" value="Genomic_DNA"/>
</dbReference>